<keyword evidence="3 6" id="KW-0597">Phosphoprotein</keyword>
<keyword evidence="10" id="KW-1185">Reference proteome</keyword>
<dbReference type="InterPro" id="IPR036890">
    <property type="entry name" value="HATPase_C_sf"/>
</dbReference>
<dbReference type="PRINTS" id="PR00344">
    <property type="entry name" value="BCTRLSENSOR"/>
</dbReference>
<keyword evidence="4 9" id="KW-0808">Transferase</keyword>
<dbReference type="Pfam" id="PF00512">
    <property type="entry name" value="HisKA"/>
    <property type="match status" value="1"/>
</dbReference>
<dbReference type="PANTHER" id="PTHR43547:SF2">
    <property type="entry name" value="HYBRID SIGNAL TRANSDUCTION HISTIDINE KINASE C"/>
    <property type="match status" value="1"/>
</dbReference>
<dbReference type="Pfam" id="PF02518">
    <property type="entry name" value="HATPase_c"/>
    <property type="match status" value="1"/>
</dbReference>
<evidence type="ECO:0000256" key="6">
    <source>
        <dbReference type="PROSITE-ProRule" id="PRU00169"/>
    </source>
</evidence>
<dbReference type="Proteomes" id="UP000017127">
    <property type="component" value="Unassembled WGS sequence"/>
</dbReference>
<dbReference type="GO" id="GO:0000155">
    <property type="term" value="F:phosphorelay sensor kinase activity"/>
    <property type="evidence" value="ECO:0007669"/>
    <property type="project" value="InterPro"/>
</dbReference>
<comment type="catalytic activity">
    <reaction evidence="1">
        <text>ATP + protein L-histidine = ADP + protein N-phospho-L-histidine.</text>
        <dbReference type="EC" id="2.7.13.3"/>
    </reaction>
</comment>
<dbReference type="CDD" id="cd00082">
    <property type="entry name" value="HisKA"/>
    <property type="match status" value="1"/>
</dbReference>
<dbReference type="PROSITE" id="PS50109">
    <property type="entry name" value="HIS_KIN"/>
    <property type="match status" value="1"/>
</dbReference>
<dbReference type="EMBL" id="AUZM01000076">
    <property type="protein sequence ID" value="ERT04883.1"/>
    <property type="molecule type" value="Genomic_DNA"/>
</dbReference>
<dbReference type="InterPro" id="IPR036097">
    <property type="entry name" value="HisK_dim/P_sf"/>
</dbReference>
<dbReference type="RefSeq" id="WP_023068856.1">
    <property type="nucleotide sequence ID" value="NZ_AUZM01000076.1"/>
</dbReference>
<name>U7QAQ7_9CYAN</name>
<feature type="domain" description="Histidine kinase" evidence="7">
    <location>
        <begin position="150"/>
        <end position="363"/>
    </location>
</feature>
<evidence type="ECO:0000259" key="7">
    <source>
        <dbReference type="PROSITE" id="PS50109"/>
    </source>
</evidence>
<feature type="domain" description="Response regulatory" evidence="8">
    <location>
        <begin position="5"/>
        <end position="121"/>
    </location>
</feature>
<sequence>MNSAKILIVDDEPNNFDVIEAQLLEEKYELSYASSGIKALQRLPLFKPDVILLDVMMPGMDGVEVCQKIKSDPQWSHIPIVAVTALNSKQDMARCLEGGADDFISKPASSIELRARIRSMLRIKQQYDTLQQQRDTLADILRLREEMSHMIVHDLRNPIACILFAGELLKEDSLSELSQKKVQRIVNCGYRLQSLTNDLLVMAKLESGNLILTQKTIDFGQFSEQTVFDFETIATQKKIRLISEVPSTQKQVNLDPNLFRRVLDNLLSNAIKFSPHNSVVRFRVEYPEQESIQVRIYISDQGPGVSKELQNVIFKKYAVGTVVEGIEQIGLGLAFCKMIVETHGGQIFVEDHPPKGATFILEI</sequence>
<accession>U7QAQ7</accession>
<dbReference type="InterPro" id="IPR011006">
    <property type="entry name" value="CheY-like_superfamily"/>
</dbReference>
<dbReference type="CDD" id="cd00075">
    <property type="entry name" value="HATPase"/>
    <property type="match status" value="1"/>
</dbReference>
<gene>
    <name evidence="9" type="ORF">M595_5176</name>
</gene>
<evidence type="ECO:0000259" key="8">
    <source>
        <dbReference type="PROSITE" id="PS50110"/>
    </source>
</evidence>
<dbReference type="SMART" id="SM00388">
    <property type="entry name" value="HisKA"/>
    <property type="match status" value="1"/>
</dbReference>
<dbReference type="InterPro" id="IPR001789">
    <property type="entry name" value="Sig_transdc_resp-reg_receiver"/>
</dbReference>
<dbReference type="InterPro" id="IPR005467">
    <property type="entry name" value="His_kinase_dom"/>
</dbReference>
<dbReference type="Gene3D" id="3.40.50.2300">
    <property type="match status" value="1"/>
</dbReference>
<comment type="caution">
    <text evidence="9">The sequence shown here is derived from an EMBL/GenBank/DDBJ whole genome shotgun (WGS) entry which is preliminary data.</text>
</comment>
<dbReference type="OrthoDB" id="418136at2"/>
<dbReference type="SUPFAM" id="SSF52172">
    <property type="entry name" value="CheY-like"/>
    <property type="match status" value="1"/>
</dbReference>
<dbReference type="PANTHER" id="PTHR43547">
    <property type="entry name" value="TWO-COMPONENT HISTIDINE KINASE"/>
    <property type="match status" value="1"/>
</dbReference>
<dbReference type="Gene3D" id="1.10.287.130">
    <property type="match status" value="1"/>
</dbReference>
<reference evidence="9 10" key="1">
    <citation type="journal article" date="2013" name="Front. Microbiol.">
        <title>Comparative genomic analyses of the cyanobacterium, Lyngbya aestuarii BL J, a powerful hydrogen producer.</title>
        <authorList>
            <person name="Kothari A."/>
            <person name="Vaughn M."/>
            <person name="Garcia-Pichel F."/>
        </authorList>
    </citation>
    <scope>NUCLEOTIDE SEQUENCE [LARGE SCALE GENOMIC DNA]</scope>
    <source>
        <strain evidence="9 10">BL J</strain>
    </source>
</reference>
<evidence type="ECO:0000256" key="3">
    <source>
        <dbReference type="ARBA" id="ARBA00022553"/>
    </source>
</evidence>
<dbReference type="FunFam" id="3.40.50.2300:FF:000444">
    <property type="entry name" value="Sensory transduction histidine kinase"/>
    <property type="match status" value="1"/>
</dbReference>
<dbReference type="InterPro" id="IPR003594">
    <property type="entry name" value="HATPase_dom"/>
</dbReference>
<dbReference type="Gene3D" id="3.30.565.10">
    <property type="entry name" value="Histidine kinase-like ATPase, C-terminal domain"/>
    <property type="match status" value="1"/>
</dbReference>
<dbReference type="InterPro" id="IPR003661">
    <property type="entry name" value="HisK_dim/P_dom"/>
</dbReference>
<evidence type="ECO:0000313" key="10">
    <source>
        <dbReference type="Proteomes" id="UP000017127"/>
    </source>
</evidence>
<dbReference type="Pfam" id="PF00072">
    <property type="entry name" value="Response_reg"/>
    <property type="match status" value="1"/>
</dbReference>
<protein>
    <recommendedName>
        <fullName evidence="2">histidine kinase</fullName>
        <ecNumber evidence="2">2.7.13.3</ecNumber>
    </recommendedName>
</protein>
<keyword evidence="4 9" id="KW-0418">Kinase</keyword>
<dbReference type="SUPFAM" id="SSF55874">
    <property type="entry name" value="ATPase domain of HSP90 chaperone/DNA topoisomerase II/histidine kinase"/>
    <property type="match status" value="1"/>
</dbReference>
<evidence type="ECO:0000256" key="2">
    <source>
        <dbReference type="ARBA" id="ARBA00012438"/>
    </source>
</evidence>
<dbReference type="SMART" id="SM00387">
    <property type="entry name" value="HATPase_c"/>
    <property type="match status" value="1"/>
</dbReference>
<dbReference type="InterPro" id="IPR004358">
    <property type="entry name" value="Sig_transdc_His_kin-like_C"/>
</dbReference>
<organism evidence="9 10">
    <name type="scientific">Lyngbya aestuarii BL J</name>
    <dbReference type="NCBI Taxonomy" id="1348334"/>
    <lineage>
        <taxon>Bacteria</taxon>
        <taxon>Bacillati</taxon>
        <taxon>Cyanobacteriota</taxon>
        <taxon>Cyanophyceae</taxon>
        <taxon>Oscillatoriophycideae</taxon>
        <taxon>Oscillatoriales</taxon>
        <taxon>Microcoleaceae</taxon>
        <taxon>Lyngbya</taxon>
    </lineage>
</organism>
<proteinExistence type="predicted"/>
<dbReference type="EC" id="2.7.13.3" evidence="2"/>
<evidence type="ECO:0000256" key="4">
    <source>
        <dbReference type="ARBA" id="ARBA00022777"/>
    </source>
</evidence>
<dbReference type="PROSITE" id="PS50110">
    <property type="entry name" value="RESPONSE_REGULATORY"/>
    <property type="match status" value="1"/>
</dbReference>
<dbReference type="SUPFAM" id="SSF47384">
    <property type="entry name" value="Homodimeric domain of signal transducing histidine kinase"/>
    <property type="match status" value="1"/>
</dbReference>
<feature type="modified residue" description="4-aspartylphosphate" evidence="6">
    <location>
        <position position="54"/>
    </location>
</feature>
<dbReference type="SMART" id="SM00448">
    <property type="entry name" value="REC"/>
    <property type="match status" value="1"/>
</dbReference>
<dbReference type="AlphaFoldDB" id="U7QAQ7"/>
<evidence type="ECO:0000256" key="1">
    <source>
        <dbReference type="ARBA" id="ARBA00000085"/>
    </source>
</evidence>
<keyword evidence="5" id="KW-0902">Two-component regulatory system</keyword>
<evidence type="ECO:0000256" key="5">
    <source>
        <dbReference type="ARBA" id="ARBA00023012"/>
    </source>
</evidence>
<dbReference type="PATRIC" id="fig|1348334.3.peg.4985"/>
<evidence type="ECO:0000313" key="9">
    <source>
        <dbReference type="EMBL" id="ERT04883.1"/>
    </source>
</evidence>